<sequence>MMKKGILSLATLGLLASPFSFTTAHAEGNYYNLLKKSSESHVEKLLPKGAKELHTFNGLNLKSHLTGFTNKSSINLLNYTTLDNEIEELDEQEVNDDFDVANDLPIGANMYGQLLPLDDVDLYKIVVPTDGKITLGGSAFGSEHIVLAMGIYQKDFVEDNKLIDLGYDYDEDTDLEQQYYQAKAGTYYVVAWDDDNDEYDDNTEDDYYGVYTLLNDAPSKPTVNKVDNNDLVVTGKAEAGSTVTVKNGSTVLGTPTKATYNGTYSVKIPVQTAGVTLSVYAKDFVGKTSVAGTTKVVDVIAPTKPTVNKVDNNDVVVTGKAEANSTVTVKNGSTVLGTPTKATSTGTYSVKIPVQKAGVTLSVYAKDAAGNTSVAGTTKVVDVIAPAKPTVNRVDNNDVVVTGKAEAGSTVAIKRGTTTLATVKATTTGTFSAKIAVQAAGTKLTVTAKDAAGNTSVATTVTVVDVIPPSKPTINRVDDNDLKVTGKAEKGSIVTVKKGTTVLGSATTNSSGVYSVSIKAQKKGTVISVTAKDKAGNTSAAAKYTVVSH</sequence>
<name>A0ABX2ZJR9_9BACI</name>
<accession>A0ABX2ZJR9</accession>
<keyword evidence="1" id="KW-0732">Signal</keyword>
<feature type="chain" id="PRO_5047465934" description="Bacterial Ig domain-containing protein" evidence="1">
    <location>
        <begin position="27"/>
        <end position="549"/>
    </location>
</feature>
<evidence type="ECO:0000256" key="1">
    <source>
        <dbReference type="SAM" id="SignalP"/>
    </source>
</evidence>
<dbReference type="Pfam" id="PF17936">
    <property type="entry name" value="Big_6"/>
    <property type="match status" value="4"/>
</dbReference>
<keyword evidence="4" id="KW-1185">Reference proteome</keyword>
<dbReference type="SUPFAM" id="SSF89260">
    <property type="entry name" value="Collagen-binding domain"/>
    <property type="match status" value="1"/>
</dbReference>
<gene>
    <name evidence="3" type="ORF">BED47_13910</name>
</gene>
<dbReference type="RefSeq" id="WP_069035289.1">
    <property type="nucleotide sequence ID" value="NZ_MDKC01000036.1"/>
</dbReference>
<evidence type="ECO:0000313" key="4">
    <source>
        <dbReference type="Proteomes" id="UP000094580"/>
    </source>
</evidence>
<feature type="signal peptide" evidence="1">
    <location>
        <begin position="1"/>
        <end position="26"/>
    </location>
</feature>
<comment type="caution">
    <text evidence="3">The sequence shown here is derived from an EMBL/GenBank/DDBJ whole genome shotgun (WGS) entry which is preliminary data.</text>
</comment>
<feature type="domain" description="Bacterial Ig" evidence="2">
    <location>
        <begin position="385"/>
        <end position="465"/>
    </location>
</feature>
<reference evidence="3 4" key="1">
    <citation type="submission" date="2016-07" db="EMBL/GenBank/DDBJ databases">
        <authorList>
            <person name="Townsley L."/>
            <person name="Shank E.A."/>
        </authorList>
    </citation>
    <scope>NUCLEOTIDE SEQUENCE [LARGE SCALE GENOMIC DNA]</scope>
    <source>
        <strain evidence="3 4">CH01</strain>
    </source>
</reference>
<feature type="domain" description="Bacterial Ig" evidence="2">
    <location>
        <begin position="469"/>
        <end position="546"/>
    </location>
</feature>
<evidence type="ECO:0000313" key="3">
    <source>
        <dbReference type="EMBL" id="ODG89960.1"/>
    </source>
</evidence>
<dbReference type="Proteomes" id="UP000094580">
    <property type="component" value="Unassembled WGS sequence"/>
</dbReference>
<feature type="domain" description="Bacterial Ig" evidence="2">
    <location>
        <begin position="301"/>
        <end position="382"/>
    </location>
</feature>
<dbReference type="NCBIfam" id="NF033510">
    <property type="entry name" value="Ca_tandemer"/>
    <property type="match status" value="4"/>
</dbReference>
<protein>
    <recommendedName>
        <fullName evidence="2">Bacterial Ig domain-containing protein</fullName>
    </recommendedName>
</protein>
<dbReference type="InterPro" id="IPR013783">
    <property type="entry name" value="Ig-like_fold"/>
</dbReference>
<feature type="domain" description="Bacterial Ig" evidence="2">
    <location>
        <begin position="217"/>
        <end position="298"/>
    </location>
</feature>
<dbReference type="InterPro" id="IPR041498">
    <property type="entry name" value="Big_6"/>
</dbReference>
<evidence type="ECO:0000259" key="2">
    <source>
        <dbReference type="Pfam" id="PF17936"/>
    </source>
</evidence>
<proteinExistence type="predicted"/>
<dbReference type="Gene3D" id="2.60.120.380">
    <property type="match status" value="1"/>
</dbReference>
<dbReference type="Gene3D" id="2.60.40.10">
    <property type="entry name" value="Immunoglobulins"/>
    <property type="match status" value="4"/>
</dbReference>
<organism evidence="3 4">
    <name type="scientific">Gottfriedia luciferensis</name>
    <dbReference type="NCBI Taxonomy" id="178774"/>
    <lineage>
        <taxon>Bacteria</taxon>
        <taxon>Bacillati</taxon>
        <taxon>Bacillota</taxon>
        <taxon>Bacilli</taxon>
        <taxon>Bacillales</taxon>
        <taxon>Bacillaceae</taxon>
        <taxon>Gottfriedia</taxon>
    </lineage>
</organism>
<dbReference type="EMBL" id="MDKC01000036">
    <property type="protein sequence ID" value="ODG89960.1"/>
    <property type="molecule type" value="Genomic_DNA"/>
</dbReference>